<evidence type="ECO:0000259" key="2">
    <source>
        <dbReference type="Pfam" id="PF20432"/>
    </source>
</evidence>
<dbReference type="Proteomes" id="UP000814353">
    <property type="component" value="Unassembled WGS sequence"/>
</dbReference>
<organism evidence="3 5">
    <name type="scientific">Billgrantia kenyensis</name>
    <dbReference type="NCBI Taxonomy" id="321266"/>
    <lineage>
        <taxon>Bacteria</taxon>
        <taxon>Pseudomonadati</taxon>
        <taxon>Pseudomonadota</taxon>
        <taxon>Gammaproteobacteria</taxon>
        <taxon>Oceanospirillales</taxon>
        <taxon>Halomonadaceae</taxon>
        <taxon>Billgrantia</taxon>
    </lineage>
</organism>
<comment type="caution">
    <text evidence="3">The sequence shown here is derived from an EMBL/GenBank/DDBJ whole genome shotgun (WGS) entry which is preliminary data.</text>
</comment>
<accession>A0A7V9VYG0</accession>
<feature type="domain" description="Antitoxin Xre-like helix-turn-helix" evidence="2">
    <location>
        <begin position="31"/>
        <end position="86"/>
    </location>
</feature>
<dbReference type="Pfam" id="PF20432">
    <property type="entry name" value="Xre-like-HTH"/>
    <property type="match status" value="1"/>
</dbReference>
<reference evidence="4 6" key="1">
    <citation type="submission" date="2020-05" db="EMBL/GenBank/DDBJ databases">
        <title>Comparative genomic analysis of denitrifying bacteria from Halomonas genus.</title>
        <authorList>
            <person name="Wang L."/>
            <person name="Shao Z."/>
        </authorList>
    </citation>
    <scope>NUCLEOTIDE SEQUENCE [LARGE SCALE GENOMIC DNA]</scope>
    <source>
        <strain evidence="4 6">DSM 17331</strain>
    </source>
</reference>
<keyword evidence="6" id="KW-1185">Reference proteome</keyword>
<dbReference type="InterPro" id="IPR011979">
    <property type="entry name" value="Antitox_Xre"/>
</dbReference>
<gene>
    <name evidence="3" type="ORF">H1D44_02225</name>
    <name evidence="4" type="ORF">HOP48_02305</name>
</gene>
<proteinExistence type="predicted"/>
<dbReference type="RefSeq" id="WP_181513203.1">
    <property type="nucleotide sequence ID" value="NZ_JABFUB010000001.1"/>
</dbReference>
<reference evidence="3 5" key="2">
    <citation type="submission" date="2020-07" db="EMBL/GenBank/DDBJ databases">
        <title>Identification of Halomonas strains.</title>
        <authorList>
            <person name="Xiao Z."/>
            <person name="Shen J."/>
        </authorList>
    </citation>
    <scope>NUCLEOTIDE SEQUENCE [LARGE SCALE GENOMIC DNA]</scope>
    <source>
        <strain evidence="3 5">DSM 17331</strain>
    </source>
</reference>
<sequence>MQALTKEREHERDIEEEVLELLGGHEGDTPDALIRSGIPLSVLDKLAQHGIDAGRLGIINPRTLRHRRQKSEPLNSDEGDRLYRVSRIVVLAEDVFGSQEKAATWLNKPRRALGGRNAFEAIKTTPGYLAVEELLEQLRHGYVA</sequence>
<evidence type="ECO:0000259" key="1">
    <source>
        <dbReference type="Pfam" id="PF09722"/>
    </source>
</evidence>
<evidence type="ECO:0000313" key="6">
    <source>
        <dbReference type="Proteomes" id="UP000814353"/>
    </source>
</evidence>
<evidence type="ECO:0000313" key="5">
    <source>
        <dbReference type="Proteomes" id="UP000518091"/>
    </source>
</evidence>
<dbReference type="InterPro" id="IPR046847">
    <property type="entry name" value="Xre-like_HTH"/>
</dbReference>
<dbReference type="AlphaFoldDB" id="A0A7V9VYG0"/>
<dbReference type="Proteomes" id="UP000518091">
    <property type="component" value="Unassembled WGS sequence"/>
</dbReference>
<name>A0A7V9VYG0_9GAMM</name>
<dbReference type="EMBL" id="JACEFT010000001">
    <property type="protein sequence ID" value="MBA2777710.1"/>
    <property type="molecule type" value="Genomic_DNA"/>
</dbReference>
<protein>
    <submittedName>
        <fullName evidence="3">DUF2384 domain-containing protein</fullName>
    </submittedName>
</protein>
<dbReference type="GO" id="GO:0003677">
    <property type="term" value="F:DNA binding"/>
    <property type="evidence" value="ECO:0007669"/>
    <property type="project" value="InterPro"/>
</dbReference>
<dbReference type="NCBIfam" id="TIGR02293">
    <property type="entry name" value="TAS_TIGR02293"/>
    <property type="match status" value="1"/>
</dbReference>
<dbReference type="Pfam" id="PF09722">
    <property type="entry name" value="Xre_MbcA_ParS_C"/>
    <property type="match status" value="1"/>
</dbReference>
<evidence type="ECO:0000313" key="4">
    <source>
        <dbReference type="EMBL" id="MCG6660380.1"/>
    </source>
</evidence>
<dbReference type="EMBL" id="JABFUB010000001">
    <property type="protein sequence ID" value="MCG6660380.1"/>
    <property type="molecule type" value="Genomic_DNA"/>
</dbReference>
<evidence type="ECO:0000313" key="3">
    <source>
        <dbReference type="EMBL" id="MBA2777710.1"/>
    </source>
</evidence>
<dbReference type="InterPro" id="IPR024467">
    <property type="entry name" value="Xre/MbcA/ParS-like_toxin-bd"/>
</dbReference>
<feature type="domain" description="Antitoxin Xre/MbcA/ParS-like toxin-binding" evidence="1">
    <location>
        <begin position="92"/>
        <end position="141"/>
    </location>
</feature>